<keyword evidence="1" id="KW-1133">Transmembrane helix</keyword>
<evidence type="ECO:0000313" key="2">
    <source>
        <dbReference type="EMBL" id="CCC49762.1"/>
    </source>
</evidence>
<proteinExistence type="predicted"/>
<keyword evidence="1" id="KW-0812">Transmembrane</keyword>
<organism evidence="2">
    <name type="scientific">Trypanosoma vivax (strain Y486)</name>
    <dbReference type="NCBI Taxonomy" id="1055687"/>
    <lineage>
        <taxon>Eukaryota</taxon>
        <taxon>Discoba</taxon>
        <taxon>Euglenozoa</taxon>
        <taxon>Kinetoplastea</taxon>
        <taxon>Metakinetoplastina</taxon>
        <taxon>Trypanosomatida</taxon>
        <taxon>Trypanosomatidae</taxon>
        <taxon>Trypanosoma</taxon>
        <taxon>Duttonella</taxon>
    </lineage>
</organism>
<gene>
    <name evidence="2" type="ORF">TVY486_0803700</name>
</gene>
<feature type="transmembrane region" description="Helical" evidence="1">
    <location>
        <begin position="64"/>
        <end position="83"/>
    </location>
</feature>
<sequence length="111" mass="13030">MGSTPGFDYYVWYLRFPPLFPSHGLRFPRSFHPCVYTPMPIDTSLLSGKGSFFFFLFHRFPSNIYIYINLCIIDLWSFGSWLYTSRWHLHPTNAYINMPSLDSTTPFSSPV</sequence>
<accession>G0U107</accession>
<evidence type="ECO:0000256" key="1">
    <source>
        <dbReference type="SAM" id="Phobius"/>
    </source>
</evidence>
<dbReference type="AlphaFoldDB" id="G0U107"/>
<keyword evidence="1" id="KW-0472">Membrane</keyword>
<protein>
    <submittedName>
        <fullName evidence="2">Uncharacterized protein</fullName>
    </submittedName>
</protein>
<name>G0U107_TRYVY</name>
<dbReference type="EMBL" id="HE573024">
    <property type="protein sequence ID" value="CCC49762.1"/>
    <property type="molecule type" value="Genomic_DNA"/>
</dbReference>
<dbReference type="VEuPathDB" id="TriTrypDB:TvY486_0803700"/>
<reference evidence="2" key="1">
    <citation type="journal article" date="2012" name="Proc. Natl. Acad. Sci. U.S.A.">
        <title>Antigenic diversity is generated by distinct evolutionary mechanisms in African trypanosome species.</title>
        <authorList>
            <person name="Jackson A.P."/>
            <person name="Berry A."/>
            <person name="Aslett M."/>
            <person name="Allison H.C."/>
            <person name="Burton P."/>
            <person name="Vavrova-Anderson J."/>
            <person name="Brown R."/>
            <person name="Browne H."/>
            <person name="Corton N."/>
            <person name="Hauser H."/>
            <person name="Gamble J."/>
            <person name="Gilderthorp R."/>
            <person name="Marcello L."/>
            <person name="McQuillan J."/>
            <person name="Otto T.D."/>
            <person name="Quail M.A."/>
            <person name="Sanders M.J."/>
            <person name="van Tonder A."/>
            <person name="Ginger M.L."/>
            <person name="Field M.C."/>
            <person name="Barry J.D."/>
            <person name="Hertz-Fowler C."/>
            <person name="Berriman M."/>
        </authorList>
    </citation>
    <scope>NUCLEOTIDE SEQUENCE</scope>
    <source>
        <strain evidence="2">Y486</strain>
    </source>
</reference>